<evidence type="ECO:0000256" key="2">
    <source>
        <dbReference type="ARBA" id="ARBA00023002"/>
    </source>
</evidence>
<dbReference type="PRINTS" id="PR00081">
    <property type="entry name" value="GDHRDH"/>
</dbReference>
<dbReference type="Proteomes" id="UP001447188">
    <property type="component" value="Unassembled WGS sequence"/>
</dbReference>
<comment type="similarity">
    <text evidence="1">Belongs to the short-chain dehydrogenases/reductases (SDR) family.</text>
</comment>
<keyword evidence="4" id="KW-1185">Reference proteome</keyword>
<dbReference type="EMBL" id="JBBBZM010000136">
    <property type="protein sequence ID" value="KAL0633123.1"/>
    <property type="molecule type" value="Genomic_DNA"/>
</dbReference>
<protein>
    <recommendedName>
        <fullName evidence="5">NAD(P)-binding protein</fullName>
    </recommendedName>
</protein>
<name>A0ABR3GB82_9PEZI</name>
<dbReference type="Pfam" id="PF00106">
    <property type="entry name" value="adh_short"/>
    <property type="match status" value="1"/>
</dbReference>
<evidence type="ECO:0008006" key="5">
    <source>
        <dbReference type="Google" id="ProtNLM"/>
    </source>
</evidence>
<keyword evidence="2" id="KW-0560">Oxidoreductase</keyword>
<dbReference type="SUPFAM" id="SSF51735">
    <property type="entry name" value="NAD(P)-binding Rossmann-fold domains"/>
    <property type="match status" value="1"/>
</dbReference>
<dbReference type="PANTHER" id="PTHR43008">
    <property type="entry name" value="BENZIL REDUCTASE"/>
    <property type="match status" value="1"/>
</dbReference>
<organism evidence="3 4">
    <name type="scientific">Discina gigas</name>
    <dbReference type="NCBI Taxonomy" id="1032678"/>
    <lineage>
        <taxon>Eukaryota</taxon>
        <taxon>Fungi</taxon>
        <taxon>Dikarya</taxon>
        <taxon>Ascomycota</taxon>
        <taxon>Pezizomycotina</taxon>
        <taxon>Pezizomycetes</taxon>
        <taxon>Pezizales</taxon>
        <taxon>Discinaceae</taxon>
        <taxon>Discina</taxon>
    </lineage>
</organism>
<reference evidence="3 4" key="1">
    <citation type="submission" date="2024-02" db="EMBL/GenBank/DDBJ databases">
        <title>Discinaceae phylogenomics.</title>
        <authorList>
            <person name="Dirks A.C."/>
            <person name="James T.Y."/>
        </authorList>
    </citation>
    <scope>NUCLEOTIDE SEQUENCE [LARGE SCALE GENOMIC DNA]</scope>
    <source>
        <strain evidence="3 4">ACD0624</strain>
    </source>
</reference>
<evidence type="ECO:0000256" key="1">
    <source>
        <dbReference type="ARBA" id="ARBA00006484"/>
    </source>
</evidence>
<proteinExistence type="inferred from homology"/>
<dbReference type="Gene3D" id="3.40.50.720">
    <property type="entry name" value="NAD(P)-binding Rossmann-like Domain"/>
    <property type="match status" value="1"/>
</dbReference>
<comment type="caution">
    <text evidence="3">The sequence shown here is derived from an EMBL/GenBank/DDBJ whole genome shotgun (WGS) entry which is preliminary data.</text>
</comment>
<accession>A0ABR3GB82</accession>
<evidence type="ECO:0000313" key="4">
    <source>
        <dbReference type="Proteomes" id="UP001447188"/>
    </source>
</evidence>
<sequence>MSLRAPDETTPLSQLFSLEGRVCLVTGGNRGIGFAVCQGYAEAGAAGIAIIHSSEATAELANERALEIEKQYPRTKVRAYKADVANAKEIEDVTKRVFADFGRLDIVVANAGVYTETPALDMLPEEAQYVTGVNYFGPLYTAQAAASIARRKQPSAI</sequence>
<evidence type="ECO:0000313" key="3">
    <source>
        <dbReference type="EMBL" id="KAL0633123.1"/>
    </source>
</evidence>
<dbReference type="InterPro" id="IPR036291">
    <property type="entry name" value="NAD(P)-bd_dom_sf"/>
</dbReference>
<dbReference type="InterPro" id="IPR002347">
    <property type="entry name" value="SDR_fam"/>
</dbReference>
<dbReference type="PANTHER" id="PTHR43008:SF4">
    <property type="entry name" value="CHAIN DEHYDROGENASE, PUTATIVE (AFU_ORTHOLOGUE AFUA_4G08710)-RELATED"/>
    <property type="match status" value="1"/>
</dbReference>
<gene>
    <name evidence="3" type="ORF">Q9L58_007962</name>
</gene>